<organism evidence="2 3">
    <name type="scientific">Wuchereria bancrofti</name>
    <dbReference type="NCBI Taxonomy" id="6293"/>
    <lineage>
        <taxon>Eukaryota</taxon>
        <taxon>Metazoa</taxon>
        <taxon>Ecdysozoa</taxon>
        <taxon>Nematoda</taxon>
        <taxon>Chromadorea</taxon>
        <taxon>Rhabditida</taxon>
        <taxon>Spirurina</taxon>
        <taxon>Spiruromorpha</taxon>
        <taxon>Filarioidea</taxon>
        <taxon>Onchocercidae</taxon>
        <taxon>Wuchereria</taxon>
    </lineage>
</organism>
<dbReference type="EMBL" id="ADBV01022072">
    <property type="protein sequence ID" value="EJW70410.1"/>
    <property type="molecule type" value="Genomic_DNA"/>
</dbReference>
<dbReference type="InterPro" id="IPR027417">
    <property type="entry name" value="P-loop_NTPase"/>
</dbReference>
<dbReference type="GO" id="GO:0045505">
    <property type="term" value="F:dynein intermediate chain binding"/>
    <property type="evidence" value="ECO:0007669"/>
    <property type="project" value="InterPro"/>
</dbReference>
<dbReference type="PANTHER" id="PTHR45703:SF22">
    <property type="entry name" value="DYNEIN CYTOPLASMIC 2 HEAVY CHAIN 1"/>
    <property type="match status" value="1"/>
</dbReference>
<protein>
    <recommendedName>
        <fullName evidence="1">Cytoplasmic dynein 2 heavy chain 1 AAA+ ATPase domain-containing protein</fullName>
    </recommendedName>
</protein>
<dbReference type="PANTHER" id="PTHR45703">
    <property type="entry name" value="DYNEIN HEAVY CHAIN"/>
    <property type="match status" value="1"/>
</dbReference>
<dbReference type="GO" id="GO:0051959">
    <property type="term" value="F:dynein light intermediate chain binding"/>
    <property type="evidence" value="ECO:0007669"/>
    <property type="project" value="InterPro"/>
</dbReference>
<dbReference type="InterPro" id="IPR049400">
    <property type="entry name" value="DYNC2H1_AAA_dom"/>
</dbReference>
<dbReference type="GO" id="GO:0007018">
    <property type="term" value="P:microtubule-based movement"/>
    <property type="evidence" value="ECO:0007669"/>
    <property type="project" value="InterPro"/>
</dbReference>
<evidence type="ECO:0000313" key="2">
    <source>
        <dbReference type="EMBL" id="EJW70410.1"/>
    </source>
</evidence>
<accession>J9A8X4</accession>
<gene>
    <name evidence="2" type="ORF">WUBG_18678</name>
</gene>
<sequence length="122" mass="13954">MPSGERIQFGSNVNFIFETDNLSNASPATISRMGVILVSKEDMSVQDFISNWLNEYNDIHPDMSIWIRDHLYRCLDWILTKGNIEISVSKIAIVKNALSHLTDVTTCDGYFLDPVMFQRHSL</sequence>
<evidence type="ECO:0000313" key="3">
    <source>
        <dbReference type="Proteomes" id="UP000004810"/>
    </source>
</evidence>
<comment type="caution">
    <text evidence="2">The sequence shown here is derived from an EMBL/GenBank/DDBJ whole genome shotgun (WGS) entry which is preliminary data.</text>
</comment>
<dbReference type="InterPro" id="IPR026983">
    <property type="entry name" value="DHC"/>
</dbReference>
<dbReference type="AlphaFoldDB" id="J9A8X4"/>
<dbReference type="GO" id="GO:0030286">
    <property type="term" value="C:dynein complex"/>
    <property type="evidence" value="ECO:0007669"/>
    <property type="project" value="InterPro"/>
</dbReference>
<dbReference type="Gene3D" id="3.40.50.300">
    <property type="entry name" value="P-loop containing nucleotide triphosphate hydrolases"/>
    <property type="match status" value="1"/>
</dbReference>
<feature type="domain" description="Cytoplasmic dynein 2 heavy chain 1 AAA+ ATPase" evidence="1">
    <location>
        <begin position="45"/>
        <end position="107"/>
    </location>
</feature>
<proteinExistence type="predicted"/>
<dbReference type="Proteomes" id="UP000004810">
    <property type="component" value="Unassembled WGS sequence"/>
</dbReference>
<name>J9A8X4_WUCBA</name>
<dbReference type="Pfam" id="PF21264">
    <property type="entry name" value="DYNC2H1_AAA_dom"/>
    <property type="match status" value="1"/>
</dbReference>
<reference evidence="3" key="1">
    <citation type="submission" date="2012-08" db="EMBL/GenBank/DDBJ databases">
        <title>The Genome Sequence of Wuchereria bancrofti.</title>
        <authorList>
            <person name="Nutman T.B."/>
            <person name="Fink D.L."/>
            <person name="Russ C."/>
            <person name="Young S."/>
            <person name="Zeng Q."/>
            <person name="Koehrsen M."/>
            <person name="Alvarado L."/>
            <person name="Berlin A."/>
            <person name="Chapman S.B."/>
            <person name="Chen Z."/>
            <person name="Freedman E."/>
            <person name="Gellesch M."/>
            <person name="Goldberg J."/>
            <person name="Griggs A."/>
            <person name="Gujja S."/>
            <person name="Heilman E.R."/>
            <person name="Heiman D."/>
            <person name="Hepburn T."/>
            <person name="Howarth C."/>
            <person name="Jen D."/>
            <person name="Larson L."/>
            <person name="Lewis B."/>
            <person name="Mehta T."/>
            <person name="Park D."/>
            <person name="Pearson M."/>
            <person name="Roberts A."/>
            <person name="Saif S."/>
            <person name="Shea T."/>
            <person name="Shenoy N."/>
            <person name="Sisk P."/>
            <person name="Stolte C."/>
            <person name="Sykes S."/>
            <person name="Walk T."/>
            <person name="White J."/>
            <person name="Yandava C."/>
            <person name="Haas B."/>
            <person name="Henn M.R."/>
            <person name="Nusbaum C."/>
            <person name="Birren B."/>
        </authorList>
    </citation>
    <scope>NUCLEOTIDE SEQUENCE [LARGE SCALE GENOMIC DNA]</scope>
    <source>
        <strain evidence="3">NA</strain>
    </source>
</reference>
<evidence type="ECO:0000259" key="1">
    <source>
        <dbReference type="Pfam" id="PF21264"/>
    </source>
</evidence>